<keyword evidence="1" id="KW-0808">Transferase</keyword>
<organism evidence="1 2">
    <name type="scientific">Fodinicurvata halophila</name>
    <dbReference type="NCBI Taxonomy" id="1419723"/>
    <lineage>
        <taxon>Bacteria</taxon>
        <taxon>Pseudomonadati</taxon>
        <taxon>Pseudomonadota</taxon>
        <taxon>Alphaproteobacteria</taxon>
        <taxon>Rhodospirillales</taxon>
        <taxon>Rhodovibrionaceae</taxon>
        <taxon>Fodinicurvata</taxon>
    </lineage>
</organism>
<dbReference type="GO" id="GO:0008168">
    <property type="term" value="F:methyltransferase activity"/>
    <property type="evidence" value="ECO:0007669"/>
    <property type="project" value="UniProtKB-KW"/>
</dbReference>
<evidence type="ECO:0000313" key="2">
    <source>
        <dbReference type="Proteomes" id="UP001595799"/>
    </source>
</evidence>
<proteinExistence type="predicted"/>
<keyword evidence="2" id="KW-1185">Reference proteome</keyword>
<name>A0ABV8UPY0_9PROT</name>
<dbReference type="GO" id="GO:0032259">
    <property type="term" value="P:methylation"/>
    <property type="evidence" value="ECO:0007669"/>
    <property type="project" value="UniProtKB-KW"/>
</dbReference>
<comment type="caution">
    <text evidence="1">The sequence shown here is derived from an EMBL/GenBank/DDBJ whole genome shotgun (WGS) entry which is preliminary data.</text>
</comment>
<evidence type="ECO:0000313" key="1">
    <source>
        <dbReference type="EMBL" id="MFC4353270.1"/>
    </source>
</evidence>
<keyword evidence="1" id="KW-0489">Methyltransferase</keyword>
<dbReference type="Pfam" id="PF13489">
    <property type="entry name" value="Methyltransf_23"/>
    <property type="match status" value="1"/>
</dbReference>
<dbReference type="Gene3D" id="3.40.50.150">
    <property type="entry name" value="Vaccinia Virus protein VP39"/>
    <property type="match status" value="2"/>
</dbReference>
<dbReference type="RefSeq" id="WP_382423645.1">
    <property type="nucleotide sequence ID" value="NZ_JBHSCW010000011.1"/>
</dbReference>
<gene>
    <name evidence="1" type="ORF">ACFOW6_17105</name>
</gene>
<reference evidence="2" key="1">
    <citation type="journal article" date="2019" name="Int. J. Syst. Evol. Microbiol.">
        <title>The Global Catalogue of Microorganisms (GCM) 10K type strain sequencing project: providing services to taxonomists for standard genome sequencing and annotation.</title>
        <authorList>
            <consortium name="The Broad Institute Genomics Platform"/>
            <consortium name="The Broad Institute Genome Sequencing Center for Infectious Disease"/>
            <person name="Wu L."/>
            <person name="Ma J."/>
        </authorList>
    </citation>
    <scope>NUCLEOTIDE SEQUENCE [LARGE SCALE GENOMIC DNA]</scope>
    <source>
        <strain evidence="2">CECT 8472</strain>
    </source>
</reference>
<dbReference type="EC" id="2.1.1.-" evidence="1"/>
<dbReference type="SUPFAM" id="SSF53335">
    <property type="entry name" value="S-adenosyl-L-methionine-dependent methyltransferases"/>
    <property type="match status" value="1"/>
</dbReference>
<protein>
    <submittedName>
        <fullName evidence="1">Class I SAM-dependent methyltransferase</fullName>
        <ecNumber evidence="1">2.1.1.-</ecNumber>
    </submittedName>
</protein>
<sequence>MKEEEVPACPVCRSGQVHYFGCFEAQVYWRCKDCLATFLDPAQRPDAAAERERYLEHHNDPQDPRYRRFLGKLVEPLREKLPEQARVLDYGCGPGPGLAAMLEESGHRVQLYDPFFHAEPSALEARYDAVACPEVVEHFHAPAEEFERLGRLLQPGGWLGIMTCFQTEDARFANWHYRRDPTHVVFYKAETLRFLAARHGWRCEIPVKDVALMQVP</sequence>
<dbReference type="EMBL" id="JBHSCW010000011">
    <property type="protein sequence ID" value="MFC4353270.1"/>
    <property type="molecule type" value="Genomic_DNA"/>
</dbReference>
<dbReference type="InterPro" id="IPR029063">
    <property type="entry name" value="SAM-dependent_MTases_sf"/>
</dbReference>
<dbReference type="Proteomes" id="UP001595799">
    <property type="component" value="Unassembled WGS sequence"/>
</dbReference>
<accession>A0ABV8UPY0</accession>